<comment type="caution">
    <text evidence="3">The sequence shown here is derived from an EMBL/GenBank/DDBJ whole genome shotgun (WGS) entry which is preliminary data.</text>
</comment>
<evidence type="ECO:0000256" key="2">
    <source>
        <dbReference type="SAM" id="MobiDB-lite"/>
    </source>
</evidence>
<proteinExistence type="predicted"/>
<feature type="coiled-coil region" evidence="1">
    <location>
        <begin position="34"/>
        <end position="68"/>
    </location>
</feature>
<evidence type="ECO:0000256" key="1">
    <source>
        <dbReference type="SAM" id="Coils"/>
    </source>
</evidence>
<evidence type="ECO:0000313" key="3">
    <source>
        <dbReference type="EMBL" id="GFU26436.1"/>
    </source>
</evidence>
<accession>A0A8X6QM74</accession>
<keyword evidence="1" id="KW-0175">Coiled coil</keyword>
<gene>
    <name evidence="3" type="ORF">NPIL_234901</name>
</gene>
<organism evidence="3 4">
    <name type="scientific">Nephila pilipes</name>
    <name type="common">Giant wood spider</name>
    <name type="synonym">Nephila maculata</name>
    <dbReference type="NCBI Taxonomy" id="299642"/>
    <lineage>
        <taxon>Eukaryota</taxon>
        <taxon>Metazoa</taxon>
        <taxon>Ecdysozoa</taxon>
        <taxon>Arthropoda</taxon>
        <taxon>Chelicerata</taxon>
        <taxon>Arachnida</taxon>
        <taxon>Araneae</taxon>
        <taxon>Araneomorphae</taxon>
        <taxon>Entelegynae</taxon>
        <taxon>Araneoidea</taxon>
        <taxon>Nephilidae</taxon>
        <taxon>Nephila</taxon>
    </lineage>
</organism>
<dbReference type="EMBL" id="BMAW01128598">
    <property type="protein sequence ID" value="GFU26436.1"/>
    <property type="molecule type" value="Genomic_DNA"/>
</dbReference>
<keyword evidence="4" id="KW-1185">Reference proteome</keyword>
<reference evidence="3" key="1">
    <citation type="submission" date="2020-08" db="EMBL/GenBank/DDBJ databases">
        <title>Multicomponent nature underlies the extraordinary mechanical properties of spider dragline silk.</title>
        <authorList>
            <person name="Kono N."/>
            <person name="Nakamura H."/>
            <person name="Mori M."/>
            <person name="Yoshida Y."/>
            <person name="Ohtoshi R."/>
            <person name="Malay A.D."/>
            <person name="Moran D.A.P."/>
            <person name="Tomita M."/>
            <person name="Numata K."/>
            <person name="Arakawa K."/>
        </authorList>
    </citation>
    <scope>NUCLEOTIDE SEQUENCE</scope>
</reference>
<evidence type="ECO:0000313" key="4">
    <source>
        <dbReference type="Proteomes" id="UP000887013"/>
    </source>
</evidence>
<dbReference type="AlphaFoldDB" id="A0A8X6QM74"/>
<dbReference type="Proteomes" id="UP000887013">
    <property type="component" value="Unassembled WGS sequence"/>
</dbReference>
<feature type="region of interest" description="Disordered" evidence="2">
    <location>
        <begin position="69"/>
        <end position="100"/>
    </location>
</feature>
<sequence length="177" mass="19979">MNEFNLPNVDYINKKALILGLAFKCSKKLNLINNHDLHQNLKFKDQELQLLKDRLATIESKISIAENKTNPIPKSTKIKRASNTQGKKSRTNDDSNSQNTIELNNKFKSLEVEETPEQIESTEVNQNYMETSNTITNTEEEIESSSVVKEENGIPPIIIDETMNTSALLDEISTIVG</sequence>
<name>A0A8X6QM74_NEPPI</name>
<protein>
    <submittedName>
        <fullName evidence="3">Uncharacterized protein</fullName>
    </submittedName>
</protein>